<reference evidence="1" key="2">
    <citation type="journal article" date="2015" name="Fish Shellfish Immunol.">
        <title>Early steps in the European eel (Anguilla anguilla)-Vibrio vulnificus interaction in the gills: Role of the RtxA13 toxin.</title>
        <authorList>
            <person name="Callol A."/>
            <person name="Pajuelo D."/>
            <person name="Ebbesson L."/>
            <person name="Teles M."/>
            <person name="MacKenzie S."/>
            <person name="Amaro C."/>
        </authorList>
    </citation>
    <scope>NUCLEOTIDE SEQUENCE</scope>
</reference>
<dbReference type="EMBL" id="GBXM01054748">
    <property type="protein sequence ID" value="JAH53829.1"/>
    <property type="molecule type" value="Transcribed_RNA"/>
</dbReference>
<evidence type="ECO:0000313" key="1">
    <source>
        <dbReference type="EMBL" id="JAH53829.1"/>
    </source>
</evidence>
<accession>A0A0E9TJJ0</accession>
<name>A0A0E9TJJ0_ANGAN</name>
<reference evidence="1" key="1">
    <citation type="submission" date="2014-11" db="EMBL/GenBank/DDBJ databases">
        <authorList>
            <person name="Amaro Gonzalez C."/>
        </authorList>
    </citation>
    <scope>NUCLEOTIDE SEQUENCE</scope>
</reference>
<proteinExistence type="predicted"/>
<organism evidence="1">
    <name type="scientific">Anguilla anguilla</name>
    <name type="common">European freshwater eel</name>
    <name type="synonym">Muraena anguilla</name>
    <dbReference type="NCBI Taxonomy" id="7936"/>
    <lineage>
        <taxon>Eukaryota</taxon>
        <taxon>Metazoa</taxon>
        <taxon>Chordata</taxon>
        <taxon>Craniata</taxon>
        <taxon>Vertebrata</taxon>
        <taxon>Euteleostomi</taxon>
        <taxon>Actinopterygii</taxon>
        <taxon>Neopterygii</taxon>
        <taxon>Teleostei</taxon>
        <taxon>Anguilliformes</taxon>
        <taxon>Anguillidae</taxon>
        <taxon>Anguilla</taxon>
    </lineage>
</organism>
<protein>
    <submittedName>
        <fullName evidence="1">Uncharacterized protein</fullName>
    </submittedName>
</protein>
<sequence length="12" mass="1423">MTIASKYVCFFI</sequence>